<dbReference type="InterPro" id="IPR038109">
    <property type="entry name" value="DNA_bind_recomb_sf"/>
</dbReference>
<organism evidence="5 6">
    <name type="scientific">Streptococcus loxodontisalivarius</name>
    <dbReference type="NCBI Taxonomy" id="1349415"/>
    <lineage>
        <taxon>Bacteria</taxon>
        <taxon>Bacillati</taxon>
        <taxon>Bacillota</taxon>
        <taxon>Bacilli</taxon>
        <taxon>Lactobacillales</taxon>
        <taxon>Streptococcaceae</taxon>
        <taxon>Streptococcus</taxon>
    </lineage>
</organism>
<protein>
    <submittedName>
        <fullName evidence="5">DNA invertase Pin-like site-specific DNA recombinase</fullName>
    </submittedName>
</protein>
<dbReference type="Proteomes" id="UP000697472">
    <property type="component" value="Unassembled WGS sequence"/>
</dbReference>
<feature type="coiled-coil region" evidence="1">
    <location>
        <begin position="415"/>
        <end position="445"/>
    </location>
</feature>
<dbReference type="CDD" id="cd00338">
    <property type="entry name" value="Ser_Recombinase"/>
    <property type="match status" value="1"/>
</dbReference>
<proteinExistence type="predicted"/>
<dbReference type="PROSITE" id="PS51737">
    <property type="entry name" value="RECOMBINASE_DNA_BIND"/>
    <property type="match status" value="1"/>
</dbReference>
<evidence type="ECO:0000256" key="2">
    <source>
        <dbReference type="SAM" id="MobiDB-lite"/>
    </source>
</evidence>
<gene>
    <name evidence="5" type="ORF">JOC28_000371</name>
</gene>
<keyword evidence="6" id="KW-1185">Reference proteome</keyword>
<dbReference type="PROSITE" id="PS51736">
    <property type="entry name" value="RECOMBINASES_3"/>
    <property type="match status" value="1"/>
</dbReference>
<dbReference type="PANTHER" id="PTHR30461:SF23">
    <property type="entry name" value="DNA RECOMBINASE-RELATED"/>
    <property type="match status" value="1"/>
</dbReference>
<feature type="domain" description="Recombinase" evidence="4">
    <location>
        <begin position="185"/>
        <end position="311"/>
    </location>
</feature>
<dbReference type="Pfam" id="PF07508">
    <property type="entry name" value="Recombinase"/>
    <property type="match status" value="1"/>
</dbReference>
<dbReference type="Gene3D" id="3.40.50.1390">
    <property type="entry name" value="Resolvase, N-terminal catalytic domain"/>
    <property type="match status" value="1"/>
</dbReference>
<comment type="caution">
    <text evidence="5">The sequence shown here is derived from an EMBL/GenBank/DDBJ whole genome shotgun (WGS) entry which is preliminary data.</text>
</comment>
<dbReference type="RefSeq" id="WP_205008936.1">
    <property type="nucleotide sequence ID" value="NZ_JAFBEH010000004.1"/>
</dbReference>
<dbReference type="PANTHER" id="PTHR30461">
    <property type="entry name" value="DNA-INVERTASE FROM LAMBDOID PROPHAGE"/>
    <property type="match status" value="1"/>
</dbReference>
<dbReference type="Pfam" id="PF00239">
    <property type="entry name" value="Resolvase"/>
    <property type="match status" value="1"/>
</dbReference>
<evidence type="ECO:0000313" key="6">
    <source>
        <dbReference type="Proteomes" id="UP000697472"/>
    </source>
</evidence>
<reference evidence="5 6" key="1">
    <citation type="submission" date="2021-01" db="EMBL/GenBank/DDBJ databases">
        <title>Genomic Encyclopedia of Type Strains, Phase IV (KMG-IV): sequencing the most valuable type-strain genomes for metagenomic binning, comparative biology and taxonomic classification.</title>
        <authorList>
            <person name="Goeker M."/>
        </authorList>
    </citation>
    <scope>NUCLEOTIDE SEQUENCE [LARGE SCALE GENOMIC DNA]</scope>
    <source>
        <strain evidence="5 6">DSM 27382</strain>
    </source>
</reference>
<keyword evidence="1" id="KW-0175">Coiled coil</keyword>
<evidence type="ECO:0000259" key="4">
    <source>
        <dbReference type="PROSITE" id="PS51737"/>
    </source>
</evidence>
<dbReference type="SUPFAM" id="SSF53041">
    <property type="entry name" value="Resolvase-like"/>
    <property type="match status" value="1"/>
</dbReference>
<dbReference type="Pfam" id="PF13408">
    <property type="entry name" value="Zn_ribbon_recom"/>
    <property type="match status" value="1"/>
</dbReference>
<accession>A0ABS2PRE6</accession>
<feature type="region of interest" description="Disordered" evidence="2">
    <location>
        <begin position="546"/>
        <end position="565"/>
    </location>
</feature>
<dbReference type="SMART" id="SM00857">
    <property type="entry name" value="Resolvase"/>
    <property type="match status" value="1"/>
</dbReference>
<dbReference type="Gene3D" id="3.90.1750.20">
    <property type="entry name" value="Putative Large Serine Recombinase, Chain B, Domain 2"/>
    <property type="match status" value="1"/>
</dbReference>
<evidence type="ECO:0000259" key="3">
    <source>
        <dbReference type="PROSITE" id="PS51736"/>
    </source>
</evidence>
<dbReference type="EMBL" id="JAFBEH010000004">
    <property type="protein sequence ID" value="MBM7642079.1"/>
    <property type="molecule type" value="Genomic_DNA"/>
</dbReference>
<name>A0ABS2PRE6_9STRE</name>
<dbReference type="InterPro" id="IPR006119">
    <property type="entry name" value="Resolv_N"/>
</dbReference>
<feature type="domain" description="Resolvase/invertase-type recombinase catalytic" evidence="3">
    <location>
        <begin position="27"/>
        <end position="175"/>
    </location>
</feature>
<dbReference type="InterPro" id="IPR036162">
    <property type="entry name" value="Resolvase-like_N_sf"/>
</dbReference>
<sequence length="591" mass="68597">MVKQIEVIKAQENVCRINGQLKITQKRVAAYCRVSTDSEDKKNSYETQVKYYTDYISQRKDWQLVDIYADEAITGTQVEKRLNFQRLITDCLNGDIDYIVTKAISRFARNTLDTLKYVRLFKDKQVGVYFEEENIDTLTMDGELLLTILSSVAQQEVENISAHVKKGLKMRMQRGELVGGPRCLGYNFDWNTREITINKEEAKVVRFIFDRYLEGIGGRVIARELEEMGVSSPRGNKSWSDTTVLGIIKNEKYKGDILQGKTFTVDPISKRRLDNYGEEDQYYIKNNHEAIISEEDFNKAQEIRLKRSGRRGRIGQTSGKPQRYSRMYAFSSLLECGFCQSVVARRSWHSGTIYHKVIWHCQRAIKKGKKYCPHSKGISEKAIETAFLESFRLLYQNNDSIVELFLNTVEEEIRDNSLELELKRIEKKLQKLKNQEREIIKMKLENRISDTLYDEQFHDIMKQNDKLVESKLNIEVNLRTDVGVKERLESFCKLLKSKQLITEFDRAVFESLVEKVILGEVLDDGTIDPAKITFIYKSGDESKMNGKMFKDKRKNARKSSTDTEQELCSFQENSNKILSPHSTHSKDRSGC</sequence>
<dbReference type="InterPro" id="IPR025827">
    <property type="entry name" value="Zn_ribbon_recom_dom"/>
</dbReference>
<evidence type="ECO:0000313" key="5">
    <source>
        <dbReference type="EMBL" id="MBM7642079.1"/>
    </source>
</evidence>
<dbReference type="InterPro" id="IPR011109">
    <property type="entry name" value="DNA_bind_recombinase_dom"/>
</dbReference>
<dbReference type="InterPro" id="IPR050639">
    <property type="entry name" value="SSR_resolvase"/>
</dbReference>
<evidence type="ECO:0000256" key="1">
    <source>
        <dbReference type="SAM" id="Coils"/>
    </source>
</evidence>